<evidence type="ECO:0000259" key="1">
    <source>
        <dbReference type="Pfam" id="PF11716"/>
    </source>
</evidence>
<dbReference type="InterPro" id="IPR034660">
    <property type="entry name" value="DinB/YfiT-like"/>
</dbReference>
<protein>
    <submittedName>
        <fullName evidence="2">Maleylpyruvate isomerase family mycothiol-dependent enzyme</fullName>
    </submittedName>
</protein>
<organism evidence="2 3">
    <name type="scientific">Gordonia mangrovi</name>
    <dbReference type="NCBI Taxonomy" id="2665643"/>
    <lineage>
        <taxon>Bacteria</taxon>
        <taxon>Bacillati</taxon>
        <taxon>Actinomycetota</taxon>
        <taxon>Actinomycetes</taxon>
        <taxon>Mycobacteriales</taxon>
        <taxon>Gordoniaceae</taxon>
        <taxon>Gordonia</taxon>
    </lineage>
</organism>
<accession>A0A6L7GJY8</accession>
<keyword evidence="2" id="KW-0413">Isomerase</keyword>
<dbReference type="RefSeq" id="WP_160899954.1">
    <property type="nucleotide sequence ID" value="NZ_CP102850.1"/>
</dbReference>
<keyword evidence="3" id="KW-1185">Reference proteome</keyword>
<dbReference type="GO" id="GO:0046872">
    <property type="term" value="F:metal ion binding"/>
    <property type="evidence" value="ECO:0007669"/>
    <property type="project" value="InterPro"/>
</dbReference>
<evidence type="ECO:0000313" key="2">
    <source>
        <dbReference type="EMBL" id="MXP19753.1"/>
    </source>
</evidence>
<dbReference type="NCBIfam" id="TIGR03083">
    <property type="entry name" value="maleylpyruvate isomerase family mycothiol-dependent enzyme"/>
    <property type="match status" value="1"/>
</dbReference>
<evidence type="ECO:0000313" key="3">
    <source>
        <dbReference type="Proteomes" id="UP000475545"/>
    </source>
</evidence>
<proteinExistence type="predicted"/>
<dbReference type="InterPro" id="IPR017517">
    <property type="entry name" value="Maleyloyr_isom"/>
</dbReference>
<name>A0A6L7GJY8_9ACTN</name>
<feature type="domain" description="Mycothiol-dependent maleylpyruvate isomerase metal-binding" evidence="1">
    <location>
        <begin position="11"/>
        <end position="151"/>
    </location>
</feature>
<comment type="caution">
    <text evidence="2">The sequence shown here is derived from an EMBL/GenBank/DDBJ whole genome shotgun (WGS) entry which is preliminary data.</text>
</comment>
<dbReference type="GO" id="GO:0016853">
    <property type="term" value="F:isomerase activity"/>
    <property type="evidence" value="ECO:0007669"/>
    <property type="project" value="UniProtKB-KW"/>
</dbReference>
<dbReference type="InterPro" id="IPR024344">
    <property type="entry name" value="MDMPI_metal-binding"/>
</dbReference>
<dbReference type="Gene3D" id="1.20.120.450">
    <property type="entry name" value="dinb family like domain"/>
    <property type="match status" value="1"/>
</dbReference>
<reference evidence="2 3" key="1">
    <citation type="submission" date="2019-11" db="EMBL/GenBank/DDBJ databases">
        <title>Gordonia sp. nov., a novel actinobacterium isolated from mangrove soil in Hainan.</title>
        <authorList>
            <person name="Huang X."/>
            <person name="Xie Y."/>
            <person name="Chu X."/>
            <person name="Xiao K."/>
        </authorList>
    </citation>
    <scope>NUCLEOTIDE SEQUENCE [LARGE SCALE GENOMIC DNA]</scope>
    <source>
        <strain evidence="2 3">HNM0687</strain>
    </source>
</reference>
<dbReference type="Proteomes" id="UP000475545">
    <property type="component" value="Unassembled WGS sequence"/>
</dbReference>
<dbReference type="SUPFAM" id="SSF109854">
    <property type="entry name" value="DinB/YfiT-like putative metalloenzymes"/>
    <property type="match status" value="1"/>
</dbReference>
<keyword evidence="2" id="KW-0670">Pyruvate</keyword>
<sequence>MTALDQRDVFATAADHLVDLVGRIGADQWDRPGLGAWTIRALVGHTGRALTTVADYIDKPAETCRIADAADYYLTAAAEADAESVRRRGEQAGAALGEDPVSVLAGERDRALAAIARVDNPIVTTVVGGMRLLDYLPSRTCELAVHGLDIARALGVEEPALPRDVTEVASTVLAAVAARRGDGVTTLLALTGRTALPDGFTVV</sequence>
<gene>
    <name evidence="2" type="ORF">GIY30_00035</name>
</gene>
<dbReference type="EMBL" id="WMBR01000001">
    <property type="protein sequence ID" value="MXP19753.1"/>
    <property type="molecule type" value="Genomic_DNA"/>
</dbReference>
<dbReference type="Pfam" id="PF11716">
    <property type="entry name" value="MDMPI_N"/>
    <property type="match status" value="1"/>
</dbReference>
<dbReference type="AlphaFoldDB" id="A0A6L7GJY8"/>